<proteinExistence type="inferred from homology"/>
<dbReference type="InParanoid" id="A0A2P5HVY1"/>
<dbReference type="AlphaFoldDB" id="A0A2P5HVY1"/>
<sequence length="481" mass="51769">MTIYLIKKDNLEDKKHYVRQGHPLGGSGSNQSGYRALGEAQLLFIGGRYVGSSDGATFPVTNPMTGDMLYDFASATTADYTRAIEAAHDAFQSWSRTGPSARRLVLLRAADILETYIDQDAPELLSSEVSAIRACAMLNVLSTVNVLRDVVGLATYIKGEIVPAWDDDISREAGSCPLICGNTIVLKPSEFSPKSQHLVVRALNQAGLPPGCGCLNYLPTSPARTPAVTEHEVKHPMVQRINFTGSDRVGRIIAGWASEVLKRCVLELGGKAPVIVLEDVDVTEAVEAVVFGAMSNSGQFACITFQVMENSTEKVGNRSTERVIVHKSIMGQFRSAVEKGAKVIAGDMSITGPNKTIMRPHVLEGVTPEMDVFYKESFGPIRCLFGFDTEEQAIASANNSDFSLCASIFSRDTMRALDIARRVRAGSCHVNGPTVYIEATLPNGGVGGSSGYGRFGGIAGVEEFTQRKIISLASPGQMYNI</sequence>
<dbReference type="InterPro" id="IPR016162">
    <property type="entry name" value="Ald_DH_N"/>
</dbReference>
<gene>
    <name evidence="5" type="ORF">DHEL01_v207160</name>
</gene>
<evidence type="ECO:0000313" key="5">
    <source>
        <dbReference type="EMBL" id="POS74437.1"/>
    </source>
</evidence>
<accession>A0A2P5HVY1</accession>
<feature type="domain" description="Aldehyde dehydrogenase" evidence="4">
    <location>
        <begin position="177"/>
        <end position="304"/>
    </location>
</feature>
<evidence type="ECO:0000256" key="1">
    <source>
        <dbReference type="ARBA" id="ARBA00023002"/>
    </source>
</evidence>
<dbReference type="InterPro" id="IPR029510">
    <property type="entry name" value="Ald_DH_CS_GLU"/>
</dbReference>
<comment type="caution">
    <text evidence="5">The sequence shown here is derived from an EMBL/GenBank/DDBJ whole genome shotgun (WGS) entry which is preliminary data.</text>
</comment>
<evidence type="ECO:0000256" key="3">
    <source>
        <dbReference type="RuleBase" id="RU003345"/>
    </source>
</evidence>
<dbReference type="Gene3D" id="3.40.605.10">
    <property type="entry name" value="Aldehyde Dehydrogenase, Chain A, domain 1"/>
    <property type="match status" value="3"/>
</dbReference>
<dbReference type="SUPFAM" id="SSF53720">
    <property type="entry name" value="ALDH-like"/>
    <property type="match status" value="1"/>
</dbReference>
<reference evidence="5" key="1">
    <citation type="submission" date="2017-09" db="EMBL/GenBank/DDBJ databases">
        <title>Polyketide synthases of a Diaporthe helianthi virulent isolate.</title>
        <authorList>
            <person name="Baroncelli R."/>
        </authorList>
    </citation>
    <scope>NUCLEOTIDE SEQUENCE [LARGE SCALE GENOMIC DNA]</scope>
    <source>
        <strain evidence="5">7/96</strain>
    </source>
</reference>
<dbReference type="Proteomes" id="UP000094444">
    <property type="component" value="Unassembled WGS sequence"/>
</dbReference>
<dbReference type="PROSITE" id="PS00687">
    <property type="entry name" value="ALDEHYDE_DEHYDR_GLU"/>
    <property type="match status" value="1"/>
</dbReference>
<evidence type="ECO:0000256" key="2">
    <source>
        <dbReference type="PROSITE-ProRule" id="PRU10007"/>
    </source>
</evidence>
<feature type="active site" evidence="2">
    <location>
        <position position="267"/>
    </location>
</feature>
<dbReference type="GO" id="GO:0009450">
    <property type="term" value="P:gamma-aminobutyric acid catabolic process"/>
    <property type="evidence" value="ECO:0007669"/>
    <property type="project" value="TreeGrafter"/>
</dbReference>
<evidence type="ECO:0000259" key="4">
    <source>
        <dbReference type="Pfam" id="PF00171"/>
    </source>
</evidence>
<feature type="domain" description="Aldehyde dehydrogenase" evidence="4">
    <location>
        <begin position="327"/>
        <end position="469"/>
    </location>
</feature>
<protein>
    <recommendedName>
        <fullName evidence="4">Aldehyde dehydrogenase domain-containing protein</fullName>
    </recommendedName>
</protein>
<feature type="domain" description="Aldehyde dehydrogenase" evidence="4">
    <location>
        <begin position="52"/>
        <end position="166"/>
    </location>
</feature>
<keyword evidence="1 3" id="KW-0560">Oxidoreductase</keyword>
<dbReference type="EMBL" id="MAVT02000628">
    <property type="protein sequence ID" value="POS74437.1"/>
    <property type="molecule type" value="Genomic_DNA"/>
</dbReference>
<comment type="similarity">
    <text evidence="3">Belongs to the aldehyde dehydrogenase family.</text>
</comment>
<dbReference type="PANTHER" id="PTHR43353">
    <property type="entry name" value="SUCCINATE-SEMIALDEHYDE DEHYDROGENASE, MITOCHONDRIAL"/>
    <property type="match status" value="1"/>
</dbReference>
<keyword evidence="6" id="KW-1185">Reference proteome</keyword>
<name>A0A2P5HVY1_DIAHE</name>
<dbReference type="Gene3D" id="3.40.309.10">
    <property type="entry name" value="Aldehyde Dehydrogenase, Chain A, domain 2"/>
    <property type="match status" value="2"/>
</dbReference>
<dbReference type="Pfam" id="PF00171">
    <property type="entry name" value="Aldedh"/>
    <property type="match status" value="3"/>
</dbReference>
<dbReference type="InterPro" id="IPR015590">
    <property type="entry name" value="Aldehyde_DH_dom"/>
</dbReference>
<dbReference type="OrthoDB" id="310895at2759"/>
<dbReference type="InterPro" id="IPR016163">
    <property type="entry name" value="Ald_DH_C"/>
</dbReference>
<evidence type="ECO:0000313" key="6">
    <source>
        <dbReference type="Proteomes" id="UP000094444"/>
    </source>
</evidence>
<dbReference type="STRING" id="158607.A0A2P5HVY1"/>
<dbReference type="GO" id="GO:0004777">
    <property type="term" value="F:succinate-semialdehyde dehydrogenase (NAD+) activity"/>
    <property type="evidence" value="ECO:0007669"/>
    <property type="project" value="TreeGrafter"/>
</dbReference>
<organism evidence="5 6">
    <name type="scientific">Diaporthe helianthi</name>
    <dbReference type="NCBI Taxonomy" id="158607"/>
    <lineage>
        <taxon>Eukaryota</taxon>
        <taxon>Fungi</taxon>
        <taxon>Dikarya</taxon>
        <taxon>Ascomycota</taxon>
        <taxon>Pezizomycotina</taxon>
        <taxon>Sordariomycetes</taxon>
        <taxon>Sordariomycetidae</taxon>
        <taxon>Diaporthales</taxon>
        <taxon>Diaporthaceae</taxon>
        <taxon>Diaporthe</taxon>
    </lineage>
</organism>
<dbReference type="InterPro" id="IPR050740">
    <property type="entry name" value="Aldehyde_DH_Superfamily"/>
</dbReference>
<dbReference type="PANTHER" id="PTHR43353:SF6">
    <property type="entry name" value="CYTOPLASMIC ALDEHYDE DEHYDROGENASE (EUROFUNG)"/>
    <property type="match status" value="1"/>
</dbReference>
<dbReference type="InterPro" id="IPR016161">
    <property type="entry name" value="Ald_DH/histidinol_DH"/>
</dbReference>